<accession>R7YSG9</accession>
<dbReference type="Pfam" id="PF00076">
    <property type="entry name" value="RRM_1"/>
    <property type="match status" value="1"/>
</dbReference>
<feature type="transmembrane region" description="Helical" evidence="8">
    <location>
        <begin position="62"/>
        <end position="82"/>
    </location>
</feature>
<dbReference type="RefSeq" id="XP_007780105.1">
    <property type="nucleotide sequence ID" value="XM_007781915.1"/>
</dbReference>
<dbReference type="SUPFAM" id="SSF54928">
    <property type="entry name" value="RNA-binding domain, RBD"/>
    <property type="match status" value="1"/>
</dbReference>
<feature type="compositionally biased region" description="Pro residues" evidence="7">
    <location>
        <begin position="463"/>
        <end position="473"/>
    </location>
</feature>
<name>R7YSG9_CONA1</name>
<keyword evidence="4" id="KW-0508">mRNA splicing</keyword>
<evidence type="ECO:0000313" key="10">
    <source>
        <dbReference type="EMBL" id="EON64788.1"/>
    </source>
</evidence>
<feature type="compositionally biased region" description="Basic residues" evidence="7">
    <location>
        <begin position="1"/>
        <end position="10"/>
    </location>
</feature>
<dbReference type="PROSITE" id="PS50102">
    <property type="entry name" value="RRM"/>
    <property type="match status" value="1"/>
</dbReference>
<dbReference type="GO" id="GO:0003723">
    <property type="term" value="F:RNA binding"/>
    <property type="evidence" value="ECO:0007669"/>
    <property type="project" value="UniProtKB-UniRule"/>
</dbReference>
<dbReference type="PANTHER" id="PTHR15481">
    <property type="entry name" value="RIBONUCLEIC ACID BINDING PROTEIN S1"/>
    <property type="match status" value="1"/>
</dbReference>
<dbReference type="InterPro" id="IPR012677">
    <property type="entry name" value="Nucleotide-bd_a/b_plait_sf"/>
</dbReference>
<dbReference type="eggNOG" id="KOG0118">
    <property type="taxonomic scope" value="Eukaryota"/>
</dbReference>
<dbReference type="GO" id="GO:0005737">
    <property type="term" value="C:cytoplasm"/>
    <property type="evidence" value="ECO:0007669"/>
    <property type="project" value="TreeGrafter"/>
</dbReference>
<dbReference type="GeneID" id="19901332"/>
<dbReference type="InterPro" id="IPR035979">
    <property type="entry name" value="RBD_domain_sf"/>
</dbReference>
<keyword evidence="2" id="KW-0507">mRNA processing</keyword>
<dbReference type="HOGENOM" id="CLU_453406_0_0_1"/>
<dbReference type="GO" id="GO:0061574">
    <property type="term" value="C:ASAP complex"/>
    <property type="evidence" value="ECO:0007669"/>
    <property type="project" value="TreeGrafter"/>
</dbReference>
<evidence type="ECO:0000256" key="1">
    <source>
        <dbReference type="ARBA" id="ARBA00004123"/>
    </source>
</evidence>
<feature type="region of interest" description="Disordered" evidence="7">
    <location>
        <begin position="1"/>
        <end position="24"/>
    </location>
</feature>
<keyword evidence="8" id="KW-0812">Transmembrane</keyword>
<keyword evidence="5" id="KW-0539">Nucleus</keyword>
<gene>
    <name evidence="10" type="ORF">W97_04021</name>
</gene>
<dbReference type="InterPro" id="IPR000504">
    <property type="entry name" value="RRM_dom"/>
</dbReference>
<evidence type="ECO:0000256" key="8">
    <source>
        <dbReference type="SAM" id="Phobius"/>
    </source>
</evidence>
<sequence>MANSTTKRKNLSSNTSDLTAASPPAPFSIAPSELEPFLSSLDKSKVYIAHIDTHPWWFKRRIFTVPVLLNVTILALLIWRAYSILPTYWAITLSMLGNTTSATVDTESKTRTQLFWIVLWRTFTFLLDFLLVKIIWPWPLTFFFEMPGNPCLWRWRVGFRDREIYIRVSRKWGSEELLEGAKKGDESPFFKVRILPAIDRHYIRSKTGYLMMGTNWDLDFAAMAAAHKLVDTKAVPEEAFEKSILAFSTELDSWLVWKVHELDEGAEQESRKKVVQFKDRLTAMGKENLFFRWVELIQYESTQPGGFTKERQVQTVQRAREMFQEQGIDFEEFVQSTFNIAPLGVAFAYANSITFTAQRQVWWTEWHKEKREQKPGEKPIVVEKLTKNVNEGHLREIFGAYGSIQDLDMPMNRQFMTNRGTAYIVYHDTADAEAAIAHMHEAQLDGAVITVSIVLPRRKFSRSPPPRRAPPPFDRFDSRSGPPGGYRGPPPGTGAAAGRYRSPPPRRRSPPGRGYGRSGRGDFSYRPRSYSRSRFPRRSRSRSYSSRSPSRSPPPRRGSYRRRESPPRGGGRRRRSPSYSSYSSHSDRSRSRSRGNGARGRR</sequence>
<proteinExistence type="predicted"/>
<dbReference type="Gene3D" id="3.30.70.330">
    <property type="match status" value="1"/>
</dbReference>
<dbReference type="CDD" id="cd12365">
    <property type="entry name" value="RRM_RNPS1"/>
    <property type="match status" value="1"/>
</dbReference>
<evidence type="ECO:0000256" key="7">
    <source>
        <dbReference type="SAM" id="MobiDB-lite"/>
    </source>
</evidence>
<feature type="transmembrane region" description="Helical" evidence="8">
    <location>
        <begin position="88"/>
        <end position="106"/>
    </location>
</feature>
<protein>
    <recommendedName>
        <fullName evidence="9">RRM domain-containing protein</fullName>
    </recommendedName>
</protein>
<feature type="compositionally biased region" description="Basic residues" evidence="7">
    <location>
        <begin position="529"/>
        <end position="541"/>
    </location>
</feature>
<evidence type="ECO:0000256" key="2">
    <source>
        <dbReference type="ARBA" id="ARBA00022664"/>
    </source>
</evidence>
<comment type="subcellular location">
    <subcellularLocation>
        <location evidence="1">Nucleus</location>
    </subcellularLocation>
</comment>
<keyword evidence="8" id="KW-1133">Transmembrane helix</keyword>
<evidence type="ECO:0000256" key="5">
    <source>
        <dbReference type="ARBA" id="ARBA00023242"/>
    </source>
</evidence>
<keyword evidence="3 6" id="KW-0694">RNA-binding</keyword>
<dbReference type="STRING" id="1168221.R7YSG9"/>
<feature type="transmembrane region" description="Helical" evidence="8">
    <location>
        <begin position="118"/>
        <end position="138"/>
    </location>
</feature>
<dbReference type="GO" id="GO:0000398">
    <property type="term" value="P:mRNA splicing, via spliceosome"/>
    <property type="evidence" value="ECO:0007669"/>
    <property type="project" value="TreeGrafter"/>
</dbReference>
<dbReference type="SMART" id="SM00360">
    <property type="entry name" value="RRM"/>
    <property type="match status" value="1"/>
</dbReference>
<reference evidence="11" key="1">
    <citation type="submission" date="2012-06" db="EMBL/GenBank/DDBJ databases">
        <title>The genome sequence of Coniosporium apollinis CBS 100218.</title>
        <authorList>
            <consortium name="The Broad Institute Genome Sequencing Platform"/>
            <person name="Cuomo C."/>
            <person name="Gorbushina A."/>
            <person name="Noack S."/>
            <person name="Walker B."/>
            <person name="Young S.K."/>
            <person name="Zeng Q."/>
            <person name="Gargeya S."/>
            <person name="Fitzgerald M."/>
            <person name="Haas B."/>
            <person name="Abouelleil A."/>
            <person name="Alvarado L."/>
            <person name="Arachchi H.M."/>
            <person name="Berlin A.M."/>
            <person name="Chapman S.B."/>
            <person name="Goldberg J."/>
            <person name="Griggs A."/>
            <person name="Gujja S."/>
            <person name="Hansen M."/>
            <person name="Howarth C."/>
            <person name="Imamovic A."/>
            <person name="Larimer J."/>
            <person name="McCowan C."/>
            <person name="Montmayeur A."/>
            <person name="Murphy C."/>
            <person name="Neiman D."/>
            <person name="Pearson M."/>
            <person name="Priest M."/>
            <person name="Roberts A."/>
            <person name="Saif S."/>
            <person name="Shea T."/>
            <person name="Sisk P."/>
            <person name="Sykes S."/>
            <person name="Wortman J."/>
            <person name="Nusbaum C."/>
            <person name="Birren B."/>
        </authorList>
    </citation>
    <scope>NUCLEOTIDE SEQUENCE [LARGE SCALE GENOMIC DNA]</scope>
    <source>
        <strain evidence="11">CBS 100218</strain>
    </source>
</reference>
<dbReference type="AlphaFoldDB" id="R7YSG9"/>
<keyword evidence="11" id="KW-1185">Reference proteome</keyword>
<dbReference type="Proteomes" id="UP000016924">
    <property type="component" value="Unassembled WGS sequence"/>
</dbReference>
<evidence type="ECO:0000256" key="4">
    <source>
        <dbReference type="ARBA" id="ARBA00023187"/>
    </source>
</evidence>
<dbReference type="PANTHER" id="PTHR15481:SF0">
    <property type="entry name" value="LD23870P-RELATED"/>
    <property type="match status" value="1"/>
</dbReference>
<evidence type="ECO:0000313" key="11">
    <source>
        <dbReference type="Proteomes" id="UP000016924"/>
    </source>
</evidence>
<organism evidence="10 11">
    <name type="scientific">Coniosporium apollinis (strain CBS 100218)</name>
    <name type="common">Rock-inhabiting black yeast</name>
    <dbReference type="NCBI Taxonomy" id="1168221"/>
    <lineage>
        <taxon>Eukaryota</taxon>
        <taxon>Fungi</taxon>
        <taxon>Dikarya</taxon>
        <taxon>Ascomycota</taxon>
        <taxon>Pezizomycotina</taxon>
        <taxon>Dothideomycetes</taxon>
        <taxon>Dothideomycetes incertae sedis</taxon>
        <taxon>Coniosporium</taxon>
    </lineage>
</organism>
<evidence type="ECO:0000256" key="6">
    <source>
        <dbReference type="PROSITE-ProRule" id="PRU00176"/>
    </source>
</evidence>
<dbReference type="InterPro" id="IPR034201">
    <property type="entry name" value="RNPS1_RRM"/>
</dbReference>
<evidence type="ECO:0000256" key="3">
    <source>
        <dbReference type="ARBA" id="ARBA00022884"/>
    </source>
</evidence>
<keyword evidence="8" id="KW-0472">Membrane</keyword>
<dbReference type="GO" id="GO:0005654">
    <property type="term" value="C:nucleoplasm"/>
    <property type="evidence" value="ECO:0007669"/>
    <property type="project" value="TreeGrafter"/>
</dbReference>
<dbReference type="EMBL" id="JH767570">
    <property type="protein sequence ID" value="EON64788.1"/>
    <property type="molecule type" value="Genomic_DNA"/>
</dbReference>
<dbReference type="OrthoDB" id="5421757at2759"/>
<feature type="region of interest" description="Disordered" evidence="7">
    <location>
        <begin position="459"/>
        <end position="602"/>
    </location>
</feature>
<feature type="domain" description="RRM" evidence="9">
    <location>
        <begin position="378"/>
        <end position="456"/>
    </location>
</feature>
<evidence type="ECO:0000259" key="9">
    <source>
        <dbReference type="PROSITE" id="PS50102"/>
    </source>
</evidence>